<keyword evidence="3" id="KW-1185">Reference proteome</keyword>
<dbReference type="OrthoDB" id="25344at2157"/>
<dbReference type="GeneID" id="33324479"/>
<accession>A0A218P335</accession>
<protein>
    <recommendedName>
        <fullName evidence="1">RecF/RecN/SMC N-terminal domain-containing protein</fullName>
    </recommendedName>
</protein>
<dbReference type="EMBL" id="CP014854">
    <property type="protein sequence ID" value="ASI99309.1"/>
    <property type="molecule type" value="Genomic_DNA"/>
</dbReference>
<dbReference type="SUPFAM" id="SSF52540">
    <property type="entry name" value="P-loop containing nucleoside triphosphate hydrolases"/>
    <property type="match status" value="1"/>
</dbReference>
<dbReference type="GO" id="GO:0006302">
    <property type="term" value="P:double-strand break repair"/>
    <property type="evidence" value="ECO:0007669"/>
    <property type="project" value="TreeGrafter"/>
</dbReference>
<sequence length="472" mass="55569">MRIKTLKIKNFKGFANEIEIDLKGKNLVIYGENGSGKTSLVEALKLLFDSASSEIELEKYKNVFTKQPMEISIKRTNGEAISLKTKSKKEKRNGEEKEIGLTNPDGYGDGERIFLEALSRSTSILSYRQLMKIYDLSTPEDFYELFIRNIMAYYLIPPRREKTLIEEFQELEKLKKEHPRSKKRIREKEEFIKGEINKIFAEIKETWNQYTQTLTGDNIKIECSLEELGKLNFSVKWNGKDVSDILSYLNEGRLNAISLGLFLAYYKRFNDSPYKMLLLDDVVIGLDMNLRIPLLDILQKDFEEEYQIIITTFDENWFNLMKQYLNSNKWEFMKVFVKRTDNNNRPFIVGSEHQDYLRKAKEYLNNGDVPAAALYTRLEFERIVLKYAEKRRLKIGFRRKVQKIPINEIWEAVKADLPKAKTIRKRVDTYKSILLNPAVHYDPRPKYRQEVSYAIDVVEKLKEKITRELNSS</sequence>
<evidence type="ECO:0000259" key="1">
    <source>
        <dbReference type="Pfam" id="PF02463"/>
    </source>
</evidence>
<evidence type="ECO:0000313" key="3">
    <source>
        <dbReference type="Proteomes" id="UP000197156"/>
    </source>
</evidence>
<feature type="domain" description="RecF/RecN/SMC N-terminal" evidence="1">
    <location>
        <begin position="3"/>
        <end position="325"/>
    </location>
</feature>
<dbReference type="AlphaFoldDB" id="A0A218P335"/>
<name>A0A218P335_THECE</name>
<dbReference type="Proteomes" id="UP000197156">
    <property type="component" value="Chromosome"/>
</dbReference>
<dbReference type="Gene3D" id="3.40.50.300">
    <property type="entry name" value="P-loop containing nucleotide triphosphate hydrolases"/>
    <property type="match status" value="1"/>
</dbReference>
<evidence type="ECO:0000313" key="2">
    <source>
        <dbReference type="EMBL" id="ASI99309.1"/>
    </source>
</evidence>
<organism evidence="2 3">
    <name type="scientific">Thermococcus celer Vu 13 = JCM 8558</name>
    <dbReference type="NCBI Taxonomy" id="1293037"/>
    <lineage>
        <taxon>Archaea</taxon>
        <taxon>Methanobacteriati</taxon>
        <taxon>Methanobacteriota</taxon>
        <taxon>Thermococci</taxon>
        <taxon>Thermococcales</taxon>
        <taxon>Thermococcaceae</taxon>
        <taxon>Thermococcus</taxon>
    </lineage>
</organism>
<dbReference type="KEGG" id="tce:A3L02_06925"/>
<dbReference type="PANTHER" id="PTHR32182:SF25">
    <property type="entry name" value="SLR1056 PROTEIN"/>
    <property type="match status" value="1"/>
</dbReference>
<gene>
    <name evidence="2" type="ORF">A3L02_06925</name>
</gene>
<proteinExistence type="predicted"/>
<dbReference type="InterPro" id="IPR003395">
    <property type="entry name" value="RecF/RecN/SMC_N"/>
</dbReference>
<dbReference type="GO" id="GO:0000731">
    <property type="term" value="P:DNA synthesis involved in DNA repair"/>
    <property type="evidence" value="ECO:0007669"/>
    <property type="project" value="TreeGrafter"/>
</dbReference>
<reference evidence="2 3" key="1">
    <citation type="submission" date="2016-03" db="EMBL/GenBank/DDBJ databases">
        <title>Complete genome sequence of Thermococcus celer.</title>
        <authorList>
            <person name="Oger P.M."/>
        </authorList>
    </citation>
    <scope>NUCLEOTIDE SEQUENCE [LARGE SCALE GENOMIC DNA]</scope>
    <source>
        <strain evidence="2 3">Vu 13</strain>
    </source>
</reference>
<dbReference type="PANTHER" id="PTHR32182">
    <property type="entry name" value="DNA REPLICATION AND REPAIR PROTEIN RECF"/>
    <property type="match status" value="1"/>
</dbReference>
<dbReference type="Pfam" id="PF02463">
    <property type="entry name" value="SMC_N"/>
    <property type="match status" value="1"/>
</dbReference>
<dbReference type="InterPro" id="IPR027417">
    <property type="entry name" value="P-loop_NTPase"/>
</dbReference>
<dbReference type="RefSeq" id="WP_054834412.1">
    <property type="nucleotide sequence ID" value="NZ_CP014854.1"/>
</dbReference>